<gene>
    <name evidence="1" type="ORF">BDV36DRAFT_143980</name>
</gene>
<evidence type="ECO:0000313" key="1">
    <source>
        <dbReference type="EMBL" id="KAE8419093.1"/>
    </source>
</evidence>
<protein>
    <submittedName>
        <fullName evidence="1">Uncharacterized protein</fullName>
    </submittedName>
</protein>
<accession>A0ABQ6WPV4</accession>
<organism evidence="1 2">
    <name type="scientific">Aspergillus pseudocaelatus</name>
    <dbReference type="NCBI Taxonomy" id="1825620"/>
    <lineage>
        <taxon>Eukaryota</taxon>
        <taxon>Fungi</taxon>
        <taxon>Dikarya</taxon>
        <taxon>Ascomycota</taxon>
        <taxon>Pezizomycotina</taxon>
        <taxon>Eurotiomycetes</taxon>
        <taxon>Eurotiomycetidae</taxon>
        <taxon>Eurotiales</taxon>
        <taxon>Aspergillaceae</taxon>
        <taxon>Aspergillus</taxon>
        <taxon>Aspergillus subgen. Circumdati</taxon>
    </lineage>
</organism>
<dbReference type="Proteomes" id="UP000325395">
    <property type="component" value="Unassembled WGS sequence"/>
</dbReference>
<keyword evidence="2" id="KW-1185">Reference proteome</keyword>
<proteinExistence type="predicted"/>
<reference evidence="1 2" key="1">
    <citation type="submission" date="2019-04" db="EMBL/GenBank/DDBJ databases">
        <authorList>
            <consortium name="DOE Joint Genome Institute"/>
            <person name="Mondo S."/>
            <person name="Kjaerbolling I."/>
            <person name="Vesth T."/>
            <person name="Frisvad J.C."/>
            <person name="Nybo J.L."/>
            <person name="Theobald S."/>
            <person name="Kildgaard S."/>
            <person name="Isbrandt T."/>
            <person name="Kuo A."/>
            <person name="Sato A."/>
            <person name="Lyhne E.K."/>
            <person name="Kogle M.E."/>
            <person name="Wiebenga A."/>
            <person name="Kun R.S."/>
            <person name="Lubbers R.J."/>
            <person name="Makela M.R."/>
            <person name="Barry K."/>
            <person name="Chovatia M."/>
            <person name="Clum A."/>
            <person name="Daum C."/>
            <person name="Haridas S."/>
            <person name="He G."/>
            <person name="LaButti K."/>
            <person name="Lipzen A."/>
            <person name="Riley R."/>
            <person name="Salamov A."/>
            <person name="Simmons B.A."/>
            <person name="Magnuson J.K."/>
            <person name="Henrissat B."/>
            <person name="Mortensen U.H."/>
            <person name="Larsen T.O."/>
            <person name="Devries R.P."/>
            <person name="Grigoriev I.V."/>
            <person name="Machida M."/>
            <person name="Baker S.E."/>
            <person name="Andersen M.R."/>
            <person name="Cantor M.N."/>
            <person name="Hua S.X."/>
        </authorList>
    </citation>
    <scope>NUCLEOTIDE SEQUENCE [LARGE SCALE GENOMIC DNA]</scope>
    <source>
        <strain evidence="1 2">CBS 117616</strain>
    </source>
</reference>
<evidence type="ECO:0000313" key="2">
    <source>
        <dbReference type="Proteomes" id="UP000325395"/>
    </source>
</evidence>
<name>A0ABQ6WPV4_9EURO</name>
<dbReference type="EMBL" id="ML735720">
    <property type="protein sequence ID" value="KAE8419093.1"/>
    <property type="molecule type" value="Genomic_DNA"/>
</dbReference>
<sequence>MAWLIRDYTRDATALGPFRLYIFLLLSRAWGCLALGDKVEVARAYGWLLDGRYSIIEFIYYICHRLGLGLLWSLMVHSNVS</sequence>